<gene>
    <name evidence="4" type="ORF">SEVIR_6G080200v2</name>
</gene>
<evidence type="ECO:0000259" key="3">
    <source>
        <dbReference type="Pfam" id="PF00079"/>
    </source>
</evidence>
<dbReference type="GO" id="GO:0005615">
    <property type="term" value="C:extracellular space"/>
    <property type="evidence" value="ECO:0007669"/>
    <property type="project" value="InterPro"/>
</dbReference>
<dbReference type="AlphaFoldDB" id="A0A4U6U766"/>
<dbReference type="Gene3D" id="3.30.497.10">
    <property type="entry name" value="Antithrombin, subunit I, domain 2"/>
    <property type="match status" value="1"/>
</dbReference>
<dbReference type="SUPFAM" id="SSF56574">
    <property type="entry name" value="Serpins"/>
    <property type="match status" value="1"/>
</dbReference>
<dbReference type="InterPro" id="IPR023795">
    <property type="entry name" value="Serpin_CS"/>
</dbReference>
<protein>
    <recommendedName>
        <fullName evidence="3">Serpin domain-containing protein</fullName>
    </recommendedName>
</protein>
<dbReference type="Gramene" id="TKW09229">
    <property type="protein sequence ID" value="TKW09229"/>
    <property type="gene ID" value="SEVIR_6G080200v2"/>
</dbReference>
<organism evidence="4 5">
    <name type="scientific">Setaria viridis</name>
    <name type="common">Green bristlegrass</name>
    <name type="synonym">Setaria italica subsp. viridis</name>
    <dbReference type="NCBI Taxonomy" id="4556"/>
    <lineage>
        <taxon>Eukaryota</taxon>
        <taxon>Viridiplantae</taxon>
        <taxon>Streptophyta</taxon>
        <taxon>Embryophyta</taxon>
        <taxon>Tracheophyta</taxon>
        <taxon>Spermatophyta</taxon>
        <taxon>Magnoliopsida</taxon>
        <taxon>Liliopsida</taxon>
        <taxon>Poales</taxon>
        <taxon>Poaceae</taxon>
        <taxon>PACMAD clade</taxon>
        <taxon>Panicoideae</taxon>
        <taxon>Panicodae</taxon>
        <taxon>Paniceae</taxon>
        <taxon>Cenchrinae</taxon>
        <taxon>Setaria</taxon>
    </lineage>
</organism>
<dbReference type="PROSITE" id="PS00284">
    <property type="entry name" value="SERPIN"/>
    <property type="match status" value="1"/>
</dbReference>
<dbReference type="InterPro" id="IPR042178">
    <property type="entry name" value="Serpin_sf_1"/>
</dbReference>
<comment type="similarity">
    <text evidence="1">Belongs to the serpin family.</text>
</comment>
<feature type="domain" description="Serpin" evidence="3">
    <location>
        <begin position="67"/>
        <end position="171"/>
    </location>
</feature>
<dbReference type="InterPro" id="IPR000215">
    <property type="entry name" value="Serpin_fam"/>
</dbReference>
<dbReference type="InterPro" id="IPR036186">
    <property type="entry name" value="Serpin_sf"/>
</dbReference>
<dbReference type="InterPro" id="IPR023796">
    <property type="entry name" value="Serpin_dom"/>
</dbReference>
<reference evidence="4" key="1">
    <citation type="submission" date="2019-03" db="EMBL/GenBank/DDBJ databases">
        <title>WGS assembly of Setaria viridis.</title>
        <authorList>
            <person name="Huang P."/>
            <person name="Jenkins J."/>
            <person name="Grimwood J."/>
            <person name="Barry K."/>
            <person name="Healey A."/>
            <person name="Mamidi S."/>
            <person name="Sreedasyam A."/>
            <person name="Shu S."/>
            <person name="Feldman M."/>
            <person name="Wu J."/>
            <person name="Yu Y."/>
            <person name="Chen C."/>
            <person name="Johnson J."/>
            <person name="Rokhsar D."/>
            <person name="Baxter I."/>
            <person name="Schmutz J."/>
            <person name="Brutnell T."/>
            <person name="Kellogg E."/>
        </authorList>
    </citation>
    <scope>NUCLEOTIDE SEQUENCE [LARGE SCALE GENOMIC DNA]</scope>
</reference>
<name>A0A4U6U766_SETVI</name>
<dbReference type="Pfam" id="PF00079">
    <property type="entry name" value="Serpin"/>
    <property type="match status" value="1"/>
</dbReference>
<dbReference type="PANTHER" id="PTHR11461:SF329">
    <property type="entry name" value="SERPIN DOMAIN-CONTAINING PROTEIN"/>
    <property type="match status" value="1"/>
</dbReference>
<evidence type="ECO:0000313" key="5">
    <source>
        <dbReference type="Proteomes" id="UP000298652"/>
    </source>
</evidence>
<evidence type="ECO:0000256" key="1">
    <source>
        <dbReference type="ARBA" id="ARBA00009500"/>
    </source>
</evidence>
<evidence type="ECO:0000313" key="4">
    <source>
        <dbReference type="EMBL" id="TKW09229.1"/>
    </source>
</evidence>
<dbReference type="EMBL" id="CM016557">
    <property type="protein sequence ID" value="TKW09229.1"/>
    <property type="molecule type" value="Genomic_DNA"/>
</dbReference>
<dbReference type="GO" id="GO:0004867">
    <property type="term" value="F:serine-type endopeptidase inhibitor activity"/>
    <property type="evidence" value="ECO:0007669"/>
    <property type="project" value="InterPro"/>
</dbReference>
<dbReference type="Proteomes" id="UP000298652">
    <property type="component" value="Chromosome 6"/>
</dbReference>
<sequence>MIVPGLGRIPGTLGQHEPGTIFGPARCRPDTPAPLASRPLISGIPSPPDRWIEPLGRGSFLPLPVALSNLGLDLTQFRPAGHSFSEMVALAEADDEDMLPPMAVPSIIQQCSVRVNERGTVAAAATELEILGFAMGKPEPVVDFVADHPFLFFIKEDHSRVVLFAGQVLDPSSPR</sequence>
<proteinExistence type="inferred from homology"/>
<feature type="region of interest" description="Disordered" evidence="2">
    <location>
        <begin position="1"/>
        <end position="23"/>
    </location>
</feature>
<keyword evidence="5" id="KW-1185">Reference proteome</keyword>
<accession>A0A4U6U766</accession>
<dbReference type="PANTHER" id="PTHR11461">
    <property type="entry name" value="SERINE PROTEASE INHIBITOR, SERPIN"/>
    <property type="match status" value="1"/>
</dbReference>
<evidence type="ECO:0000256" key="2">
    <source>
        <dbReference type="SAM" id="MobiDB-lite"/>
    </source>
</evidence>